<dbReference type="EMBL" id="LS991952">
    <property type="protein sequence ID" value="SYV94269.1"/>
    <property type="molecule type" value="Genomic_DNA"/>
</dbReference>
<accession>A0A3B0PCF9</accession>
<feature type="signal peptide" evidence="1">
    <location>
        <begin position="1"/>
        <end position="25"/>
    </location>
</feature>
<feature type="chain" id="PRO_5017438279" description="Lipoprotein" evidence="1">
    <location>
        <begin position="26"/>
        <end position="371"/>
    </location>
</feature>
<keyword evidence="1" id="KW-0732">Signal</keyword>
<dbReference type="Proteomes" id="UP000260136">
    <property type="component" value="Chromosome"/>
</dbReference>
<organism evidence="2 3">
    <name type="scientific">Mycoplasmoides gallisepticum</name>
    <name type="common">Mycoplasma gallisepticum</name>
    <dbReference type="NCBI Taxonomy" id="2096"/>
    <lineage>
        <taxon>Bacteria</taxon>
        <taxon>Bacillati</taxon>
        <taxon>Mycoplasmatota</taxon>
        <taxon>Mycoplasmoidales</taxon>
        <taxon>Mycoplasmoidaceae</taxon>
        <taxon>Mycoplasmoides</taxon>
    </lineage>
</organism>
<feature type="non-terminal residue" evidence="2">
    <location>
        <position position="371"/>
    </location>
</feature>
<dbReference type="AlphaFoldDB" id="A0A3B0PCF9"/>
<evidence type="ECO:0008006" key="4">
    <source>
        <dbReference type="Google" id="ProtNLM"/>
    </source>
</evidence>
<dbReference type="STRING" id="1006581.GCW_01450"/>
<reference evidence="3" key="1">
    <citation type="submission" date="2018-06" db="EMBL/GenBank/DDBJ databases">
        <authorList>
            <consortium name="Pathogen Informatics"/>
        </authorList>
    </citation>
    <scope>NUCLEOTIDE SEQUENCE [LARGE SCALE GENOMIC DNA]</scope>
    <source>
        <strain evidence="3">NCTC10115</strain>
    </source>
</reference>
<proteinExistence type="predicted"/>
<evidence type="ECO:0000313" key="2">
    <source>
        <dbReference type="EMBL" id="SYV94269.1"/>
    </source>
</evidence>
<name>A0A3B0PCF9_MYCGL</name>
<evidence type="ECO:0000313" key="3">
    <source>
        <dbReference type="Proteomes" id="UP000260136"/>
    </source>
</evidence>
<sequence length="371" mass="42808">MKRKFKLLLALNASSIFVLTPLLTACVNREAINEELKRLNANNFDFNYPNKNQTYALDAKAEQFTTNSNDQIELVEPKIIQRVNQEAKATLQYRLKSLKTNLNAEIISDILTKEISGFKQGLSLEELITNEKEKLNKTNFTFDYPDKENTFIEEARLEKIQIKTNNNYQNVELKNLTHDLKTNSISFEYQIFMENFYGQKISSNVKKVTISGFKNKQASENQNSVDTFLASYTIAENPLINQDLNIKLYSTSISEQNAPYFLNLINDKEINLKIKNIKIDDNNLNQISFTLVAQKGDYTKEEQRTFTFKNDVASLTNGLSFNSIEELYDVDYAFLNSLAGNDLRNKTNLLNSAFSKKVEKLNNLFDYEINW</sequence>
<evidence type="ECO:0000256" key="1">
    <source>
        <dbReference type="SAM" id="SignalP"/>
    </source>
</evidence>
<gene>
    <name evidence="2" type="ORF">NCTC10115_00588</name>
</gene>
<protein>
    <recommendedName>
        <fullName evidence="4">Lipoprotein</fullName>
    </recommendedName>
</protein>
<dbReference type="PROSITE" id="PS51257">
    <property type="entry name" value="PROKAR_LIPOPROTEIN"/>
    <property type="match status" value="1"/>
</dbReference>